<dbReference type="Proteomes" id="UP000178315">
    <property type="component" value="Unassembled WGS sequence"/>
</dbReference>
<dbReference type="EMBL" id="MHJU01000036">
    <property type="protein sequence ID" value="OGY72368.1"/>
    <property type="molecule type" value="Genomic_DNA"/>
</dbReference>
<gene>
    <name evidence="1" type="ORF">A3H61_03545</name>
</gene>
<evidence type="ECO:0000313" key="2">
    <source>
        <dbReference type="Proteomes" id="UP000178315"/>
    </source>
</evidence>
<accession>A0A1G2A667</accession>
<proteinExistence type="predicted"/>
<evidence type="ECO:0000313" key="1">
    <source>
        <dbReference type="EMBL" id="OGY72368.1"/>
    </source>
</evidence>
<organism evidence="1 2">
    <name type="scientific">Candidatus Jacksonbacteria bacterium RIFCSPLOWO2_02_FULL_44_20</name>
    <dbReference type="NCBI Taxonomy" id="1798460"/>
    <lineage>
        <taxon>Bacteria</taxon>
        <taxon>Candidatus Jacksoniibacteriota</taxon>
    </lineage>
</organism>
<sequence>MKYPLRKPPYWNFSLKIPQAQQTPHTLPTHRQSRAHDGEADFFLPFQANTQPLLSINAVSPIRLEDADALEGERFSLLRAEAFLPMSALSSFPLQIVYSEL</sequence>
<protein>
    <submittedName>
        <fullName evidence="1">Uncharacterized protein</fullName>
    </submittedName>
</protein>
<comment type="caution">
    <text evidence="1">The sequence shown here is derived from an EMBL/GenBank/DDBJ whole genome shotgun (WGS) entry which is preliminary data.</text>
</comment>
<dbReference type="AlphaFoldDB" id="A0A1G2A667"/>
<reference evidence="1 2" key="1">
    <citation type="journal article" date="2016" name="Nat. Commun.">
        <title>Thousands of microbial genomes shed light on interconnected biogeochemical processes in an aquifer system.</title>
        <authorList>
            <person name="Anantharaman K."/>
            <person name="Brown C.T."/>
            <person name="Hug L.A."/>
            <person name="Sharon I."/>
            <person name="Castelle C.J."/>
            <person name="Probst A.J."/>
            <person name="Thomas B.C."/>
            <person name="Singh A."/>
            <person name="Wilkins M.J."/>
            <person name="Karaoz U."/>
            <person name="Brodie E.L."/>
            <person name="Williams K.H."/>
            <person name="Hubbard S.S."/>
            <person name="Banfield J.F."/>
        </authorList>
    </citation>
    <scope>NUCLEOTIDE SEQUENCE [LARGE SCALE GENOMIC DNA]</scope>
</reference>
<name>A0A1G2A667_9BACT</name>